<keyword evidence="3" id="KW-0519">Myristate</keyword>
<name>A0A9P1CNR9_9DINO</name>
<dbReference type="GO" id="GO:0005794">
    <property type="term" value="C:Golgi apparatus"/>
    <property type="evidence" value="ECO:0007669"/>
    <property type="project" value="TreeGrafter"/>
</dbReference>
<evidence type="ECO:0000256" key="2">
    <source>
        <dbReference type="ARBA" id="ARBA00015736"/>
    </source>
</evidence>
<evidence type="ECO:0000313" key="5">
    <source>
        <dbReference type="EMBL" id="CAI3994392.1"/>
    </source>
</evidence>
<evidence type="ECO:0000256" key="3">
    <source>
        <dbReference type="ARBA" id="ARBA00022707"/>
    </source>
</evidence>
<reference evidence="5" key="1">
    <citation type="submission" date="2022-10" db="EMBL/GenBank/DDBJ databases">
        <authorList>
            <person name="Chen Y."/>
            <person name="Dougan E. K."/>
            <person name="Chan C."/>
            <person name="Rhodes N."/>
            <person name="Thang M."/>
        </authorList>
    </citation>
    <scope>NUCLEOTIDE SEQUENCE</scope>
</reference>
<evidence type="ECO:0000256" key="4">
    <source>
        <dbReference type="ARBA" id="ARBA00023288"/>
    </source>
</evidence>
<gene>
    <name evidence="5" type="ORF">C1SCF055_LOCUS21040</name>
</gene>
<dbReference type="Proteomes" id="UP001152797">
    <property type="component" value="Unassembled WGS sequence"/>
</dbReference>
<keyword evidence="4" id="KW-0449">Lipoprotein</keyword>
<reference evidence="6 7" key="2">
    <citation type="submission" date="2024-05" db="EMBL/GenBank/DDBJ databases">
        <authorList>
            <person name="Chen Y."/>
            <person name="Shah S."/>
            <person name="Dougan E. K."/>
            <person name="Thang M."/>
            <person name="Chan C."/>
        </authorList>
    </citation>
    <scope>NUCLEOTIDE SEQUENCE [LARGE SCALE GENOMIC DNA]</scope>
</reference>
<proteinExistence type="inferred from homology"/>
<keyword evidence="7" id="KW-1185">Reference proteome</keyword>
<dbReference type="EMBL" id="CAMXCT030001946">
    <property type="protein sequence ID" value="CAL4781704.1"/>
    <property type="molecule type" value="Genomic_DNA"/>
</dbReference>
<dbReference type="EMBL" id="CAMXCT010001946">
    <property type="protein sequence ID" value="CAI3994392.1"/>
    <property type="molecule type" value="Genomic_DNA"/>
</dbReference>
<dbReference type="OrthoDB" id="10405034at2759"/>
<evidence type="ECO:0000313" key="7">
    <source>
        <dbReference type="Proteomes" id="UP001152797"/>
    </source>
</evidence>
<dbReference type="GO" id="GO:0007030">
    <property type="term" value="P:Golgi organization"/>
    <property type="evidence" value="ECO:0007669"/>
    <property type="project" value="TreeGrafter"/>
</dbReference>
<dbReference type="EMBL" id="CAMXCT020001946">
    <property type="protein sequence ID" value="CAL1147767.1"/>
    <property type="molecule type" value="Genomic_DNA"/>
</dbReference>
<comment type="caution">
    <text evidence="5">The sequence shown here is derived from an EMBL/GenBank/DDBJ whole genome shotgun (WGS) entry which is preliminary data.</text>
</comment>
<dbReference type="PANTHER" id="PTHR12895:SF9">
    <property type="entry name" value="DYMECLIN"/>
    <property type="match status" value="1"/>
</dbReference>
<evidence type="ECO:0000313" key="6">
    <source>
        <dbReference type="EMBL" id="CAL4781704.1"/>
    </source>
</evidence>
<sequence length="908" mass="99418">MGSSESVLPEGPAAKALQEMTKPKRIAITDSFWFELLKVQLPGMMKPGFFEAHYSEPTVLDALVRDAYFLQLVATNEHSANFRTFLRFWARLLHYFRTSPSDAKPCSFSAVLSLSLLCRCLLKQFAECFPAHELLFQLEQVPLHEEETETSKCQEGHIMVNYVGKHSQVKWPPTEATAATASLFVEPLCSLCPEDATALRDENCMMRVLPTGEHFSVAEAVERLQEMDVQEVVLCPSAVPHARGSVLRSVFREIVDFLLYSTFGAVNSTSPSLHGDSEAESGVQRNLSVSPTTMRLQALLHEILLLLSAVAAVKPQSSSEQESDWKSHRNCAPFQAAFEQRRLAEAAFRLRAEAAESAGQRLSSSKEPDVKAELEPKMLSISEPLSLPFLQAFSEVLQESAEEDEKVIEAADRNGTANAASHVKNCDGLTAKAFLATLLNSLWLEPHAALLPNPPKEVLDLLSARRSSDVDANAVYRGIEVSKMYLASSELMPGLPSGFVGDDGAAVEAGMAGKAISKRALLVLLLLVFYNPQANAKITMAFASLTDPRFDSSNSAAYATITAPLHFPKILRVILQKLLEPGYPLLLYCLVIKNASFRRYCQRNADKVLPALLEVLNNVSTTENKILAKAPAGVMGMLLAVLALTGDAGFCEQMSDVKLLDARTVLGASQRSVKEISLSSLLIVVILRLGHWNFGACRDSFFNRTVAAILGNLAAHGVEHVHWHTANRMLEVAGLLARNAVKLRNGGPSRQPSLGEAAEMHRSRMVRSLLTSLLRLVSSCLRMPRVSTNTQLVYALQKNYPPQFTQLEADPELGPPLMHVRTATDWFEAQCPATDDTDLDVEAQIARLQEASARLPAELMTLASVEGASVSAYAETEDASAYFLPSVWEAAQSKLPDHVCWSSSTAKS</sequence>
<organism evidence="5">
    <name type="scientific">Cladocopium goreaui</name>
    <dbReference type="NCBI Taxonomy" id="2562237"/>
    <lineage>
        <taxon>Eukaryota</taxon>
        <taxon>Sar</taxon>
        <taxon>Alveolata</taxon>
        <taxon>Dinophyceae</taxon>
        <taxon>Suessiales</taxon>
        <taxon>Symbiodiniaceae</taxon>
        <taxon>Cladocopium</taxon>
    </lineage>
</organism>
<comment type="similarity">
    <text evidence="1">Belongs to the dymeclin family.</text>
</comment>
<dbReference type="Pfam" id="PF09742">
    <property type="entry name" value="Dymeclin"/>
    <property type="match status" value="1"/>
</dbReference>
<dbReference type="AlphaFoldDB" id="A0A9P1CNR9"/>
<dbReference type="InterPro" id="IPR019142">
    <property type="entry name" value="Dymeclin"/>
</dbReference>
<accession>A0A9P1CNR9</accession>
<protein>
    <recommendedName>
        <fullName evidence="2">Dymeclin</fullName>
    </recommendedName>
</protein>
<dbReference type="PANTHER" id="PTHR12895">
    <property type="entry name" value="DYMECLIN"/>
    <property type="match status" value="1"/>
</dbReference>
<evidence type="ECO:0000256" key="1">
    <source>
        <dbReference type="ARBA" id="ARBA00010603"/>
    </source>
</evidence>